<evidence type="ECO:0000313" key="2">
    <source>
        <dbReference type="EMBL" id="EGG09965.1"/>
    </source>
</evidence>
<dbReference type="InParanoid" id="F4RCG7"/>
<keyword evidence="3" id="KW-1185">Reference proteome</keyword>
<reference evidence="3" key="1">
    <citation type="journal article" date="2011" name="Proc. Natl. Acad. Sci. U.S.A.">
        <title>Obligate biotrophy features unraveled by the genomic analysis of rust fungi.</title>
        <authorList>
            <person name="Duplessis S."/>
            <person name="Cuomo C.A."/>
            <person name="Lin Y.-C."/>
            <person name="Aerts A."/>
            <person name="Tisserant E."/>
            <person name="Veneault-Fourrey C."/>
            <person name="Joly D.L."/>
            <person name="Hacquard S."/>
            <person name="Amselem J."/>
            <person name="Cantarel B.L."/>
            <person name="Chiu R."/>
            <person name="Coutinho P.M."/>
            <person name="Feau N."/>
            <person name="Field M."/>
            <person name="Frey P."/>
            <person name="Gelhaye E."/>
            <person name="Goldberg J."/>
            <person name="Grabherr M.G."/>
            <person name="Kodira C.D."/>
            <person name="Kohler A."/>
            <person name="Kuees U."/>
            <person name="Lindquist E.A."/>
            <person name="Lucas S.M."/>
            <person name="Mago R."/>
            <person name="Mauceli E."/>
            <person name="Morin E."/>
            <person name="Murat C."/>
            <person name="Pangilinan J.L."/>
            <person name="Park R."/>
            <person name="Pearson M."/>
            <person name="Quesneville H."/>
            <person name="Rouhier N."/>
            <person name="Sakthikumar S."/>
            <person name="Salamov A.A."/>
            <person name="Schmutz J."/>
            <person name="Selles B."/>
            <person name="Shapiro H."/>
            <person name="Tanguay P."/>
            <person name="Tuskan G.A."/>
            <person name="Henrissat B."/>
            <person name="Van de Peer Y."/>
            <person name="Rouze P."/>
            <person name="Ellis J.G."/>
            <person name="Dodds P.N."/>
            <person name="Schein J.E."/>
            <person name="Zhong S."/>
            <person name="Hamelin R.C."/>
            <person name="Grigoriev I.V."/>
            <person name="Szabo L.J."/>
            <person name="Martin F."/>
        </authorList>
    </citation>
    <scope>NUCLEOTIDE SEQUENCE [LARGE SCALE GENOMIC DNA]</scope>
    <source>
        <strain evidence="3">98AG31 / pathotype 3-4-7</strain>
    </source>
</reference>
<proteinExistence type="predicted"/>
<evidence type="ECO:0000256" key="1">
    <source>
        <dbReference type="SAM" id="MobiDB-lite"/>
    </source>
</evidence>
<dbReference type="HOGENOM" id="CLU_030194_0_0_1"/>
<name>F4RCG7_MELLP</name>
<protein>
    <submittedName>
        <fullName evidence="2">Uncharacterized protein</fullName>
    </submittedName>
</protein>
<sequence>MSSQPLNNRAQPYSLTTPRGVRNPIGATSANRALARSVRGSGSASATNDDTNEPDTNVIDGNQIMAAITSLNATMVKEFLVLSDNLQQDTVKSDEDIATLSHKLDEDLNAVAEQIEAQLLTLSNKLDQVIETVEGQPQAPGAAAAAPVAQPAAIQPWDFTPALKDRVYGFAYDSVAQPNIAAYTARETPAGDIMANSLYNIIKQRIRNIPGDWATGQLPPVVNGVQSVAGTQKYNTLVKTAGKHAQERLHILVLHNIKNNPESTVPCLKRLLHHCGEVKVAGDFMAYWPTTSVAHRIRIAYIRREAIRIFQLLRNGGGGGNIWSRVDRQLHKLSVQGTLYTSAFYKLIYETDRATFDGEGFFVDVDPKVTFDLPSEEEIQEEMERLETAGGSMVLTD</sequence>
<feature type="compositionally biased region" description="Polar residues" evidence="1">
    <location>
        <begin position="1"/>
        <end position="17"/>
    </location>
</feature>
<dbReference type="EMBL" id="GL883096">
    <property type="protein sequence ID" value="EGG09965.1"/>
    <property type="molecule type" value="Genomic_DNA"/>
</dbReference>
<feature type="compositionally biased region" description="Low complexity" evidence="1">
    <location>
        <begin position="32"/>
        <end position="46"/>
    </location>
</feature>
<dbReference type="Proteomes" id="UP000001072">
    <property type="component" value="Unassembled WGS sequence"/>
</dbReference>
<feature type="region of interest" description="Disordered" evidence="1">
    <location>
        <begin position="1"/>
        <end position="58"/>
    </location>
</feature>
<dbReference type="KEGG" id="mlr:MELLADRAFT_95193"/>
<accession>F4RCG7</accession>
<dbReference type="VEuPathDB" id="FungiDB:MELLADRAFT_95193"/>
<dbReference type="RefSeq" id="XP_007407019.1">
    <property type="nucleotide sequence ID" value="XM_007406957.1"/>
</dbReference>
<evidence type="ECO:0000313" key="3">
    <source>
        <dbReference type="Proteomes" id="UP000001072"/>
    </source>
</evidence>
<dbReference type="GeneID" id="18937165"/>
<gene>
    <name evidence="2" type="ORF">MELLADRAFT_95193</name>
</gene>
<organism evidence="3">
    <name type="scientific">Melampsora larici-populina (strain 98AG31 / pathotype 3-4-7)</name>
    <name type="common">Poplar leaf rust fungus</name>
    <dbReference type="NCBI Taxonomy" id="747676"/>
    <lineage>
        <taxon>Eukaryota</taxon>
        <taxon>Fungi</taxon>
        <taxon>Dikarya</taxon>
        <taxon>Basidiomycota</taxon>
        <taxon>Pucciniomycotina</taxon>
        <taxon>Pucciniomycetes</taxon>
        <taxon>Pucciniales</taxon>
        <taxon>Melampsoraceae</taxon>
        <taxon>Melampsora</taxon>
    </lineage>
</organism>
<dbReference type="AlphaFoldDB" id="F4RCG7"/>